<dbReference type="Proteomes" id="UP001591681">
    <property type="component" value="Unassembled WGS sequence"/>
</dbReference>
<protein>
    <recommendedName>
        <fullName evidence="4">Peptidase M12B propeptide domain-containing protein</fullName>
    </recommendedName>
</protein>
<evidence type="ECO:0000256" key="2">
    <source>
        <dbReference type="SAM" id="MobiDB-lite"/>
    </source>
</evidence>
<name>A0ABD1JCH1_9TELE</name>
<keyword evidence="3" id="KW-0732">Signal</keyword>
<reference evidence="5 6" key="1">
    <citation type="submission" date="2024-09" db="EMBL/GenBank/DDBJ databases">
        <title>A chromosome-level genome assembly of Gray's grenadier anchovy, Coilia grayii.</title>
        <authorList>
            <person name="Fu Z."/>
        </authorList>
    </citation>
    <scope>NUCLEOTIDE SEQUENCE [LARGE SCALE GENOMIC DNA]</scope>
    <source>
        <strain evidence="5">G4</strain>
        <tissue evidence="5">Muscle</tissue>
    </source>
</reference>
<evidence type="ECO:0000256" key="3">
    <source>
        <dbReference type="SAM" id="SignalP"/>
    </source>
</evidence>
<dbReference type="PANTHER" id="PTHR11905:SF256">
    <property type="entry name" value="PEPTIDASE M12B DOMAIN-CONTAINING PROTEIN"/>
    <property type="match status" value="1"/>
</dbReference>
<feature type="compositionally biased region" description="Basic and acidic residues" evidence="2">
    <location>
        <begin position="232"/>
        <end position="242"/>
    </location>
</feature>
<dbReference type="PANTHER" id="PTHR11905">
    <property type="entry name" value="ADAM A DISINTEGRIN AND METALLOPROTEASE DOMAIN"/>
    <property type="match status" value="1"/>
</dbReference>
<dbReference type="EMBL" id="JBHFQA010000017">
    <property type="protein sequence ID" value="KAL2084877.1"/>
    <property type="molecule type" value="Genomic_DNA"/>
</dbReference>
<dbReference type="InterPro" id="IPR002870">
    <property type="entry name" value="Peptidase_M12B_N"/>
</dbReference>
<feature type="chain" id="PRO_5044777729" description="Peptidase M12B propeptide domain-containing protein" evidence="3">
    <location>
        <begin position="30"/>
        <end position="260"/>
    </location>
</feature>
<feature type="signal peptide" evidence="3">
    <location>
        <begin position="1"/>
        <end position="29"/>
    </location>
</feature>
<dbReference type="AlphaFoldDB" id="A0ABD1JCH1"/>
<evidence type="ECO:0000256" key="1">
    <source>
        <dbReference type="ARBA" id="ARBA00023157"/>
    </source>
</evidence>
<accession>A0ABD1JCH1</accession>
<keyword evidence="6" id="KW-1185">Reference proteome</keyword>
<keyword evidence="1" id="KW-1015">Disulfide bond</keyword>
<dbReference type="Pfam" id="PF01562">
    <property type="entry name" value="Pep_M12B_propep"/>
    <property type="match status" value="1"/>
</dbReference>
<sequence length="260" mass="28831">MVGAWGLTPHRRNLAAILIFLQMVCALDASEHGPSESAFGPSLKGGQSLLESLSLPSNTEYELVAPFEVDHEGRYISHAVAHHQRRHRRALDRAEKAGTSELVHYRLSGLSQNFHLELRLSAGLITPGFKVQRLGLNGTASLQDYSPHDLCFYQGLLRSKVNSSVAMTTCGGMSGLIRTQEADYLIRPVHPHLASSANFSTPPGHQPHILYKRSTDPQPEPARTARHRRHHGDGLHPDRQDNKPGPGQKQHFCGRRKKCM</sequence>
<gene>
    <name evidence="5" type="ORF">ACEWY4_020395</name>
</gene>
<organism evidence="5 6">
    <name type="scientific">Coilia grayii</name>
    <name type="common">Gray's grenadier anchovy</name>
    <dbReference type="NCBI Taxonomy" id="363190"/>
    <lineage>
        <taxon>Eukaryota</taxon>
        <taxon>Metazoa</taxon>
        <taxon>Chordata</taxon>
        <taxon>Craniata</taxon>
        <taxon>Vertebrata</taxon>
        <taxon>Euteleostomi</taxon>
        <taxon>Actinopterygii</taxon>
        <taxon>Neopterygii</taxon>
        <taxon>Teleostei</taxon>
        <taxon>Clupei</taxon>
        <taxon>Clupeiformes</taxon>
        <taxon>Clupeoidei</taxon>
        <taxon>Engraulidae</taxon>
        <taxon>Coilinae</taxon>
        <taxon>Coilia</taxon>
    </lineage>
</organism>
<evidence type="ECO:0000313" key="6">
    <source>
        <dbReference type="Proteomes" id="UP001591681"/>
    </source>
</evidence>
<evidence type="ECO:0000259" key="4">
    <source>
        <dbReference type="Pfam" id="PF01562"/>
    </source>
</evidence>
<feature type="domain" description="Peptidase M12B propeptide" evidence="4">
    <location>
        <begin position="62"/>
        <end position="157"/>
    </location>
</feature>
<evidence type="ECO:0000313" key="5">
    <source>
        <dbReference type="EMBL" id="KAL2084877.1"/>
    </source>
</evidence>
<proteinExistence type="predicted"/>
<comment type="caution">
    <text evidence="5">The sequence shown here is derived from an EMBL/GenBank/DDBJ whole genome shotgun (WGS) entry which is preliminary data.</text>
</comment>
<feature type="region of interest" description="Disordered" evidence="2">
    <location>
        <begin position="195"/>
        <end position="260"/>
    </location>
</feature>